<keyword evidence="5" id="KW-1185">Reference proteome</keyword>
<evidence type="ECO:0008006" key="6">
    <source>
        <dbReference type="Google" id="ProtNLM"/>
    </source>
</evidence>
<dbReference type="OrthoDB" id="1752746at2"/>
<name>W8TKG0_PEPAC</name>
<gene>
    <name evidence="4" type="ORF">EAL2_c13620</name>
</gene>
<dbReference type="Proteomes" id="UP000019591">
    <property type="component" value="Chromosome"/>
</dbReference>
<keyword evidence="3" id="KW-0175">Coiled coil</keyword>
<feature type="coiled-coil region" evidence="3">
    <location>
        <begin position="76"/>
        <end position="124"/>
    </location>
</feature>
<evidence type="ECO:0000313" key="5">
    <source>
        <dbReference type="Proteomes" id="UP000019591"/>
    </source>
</evidence>
<evidence type="ECO:0000256" key="3">
    <source>
        <dbReference type="SAM" id="Coils"/>
    </source>
</evidence>
<dbReference type="RefSeq" id="WP_025435642.1">
    <property type="nucleotide sequence ID" value="NZ_CP007452.1"/>
</dbReference>
<dbReference type="HOGENOM" id="CLU_047535_1_0_9"/>
<dbReference type="Pfam" id="PF03963">
    <property type="entry name" value="FlgD"/>
    <property type="match status" value="1"/>
</dbReference>
<dbReference type="AlphaFoldDB" id="W8TKG0"/>
<dbReference type="eggNOG" id="COG1843">
    <property type="taxonomic scope" value="Bacteria"/>
</dbReference>
<accession>W8TKG0</accession>
<comment type="similarity">
    <text evidence="1">Belongs to the FlgD family.</text>
</comment>
<proteinExistence type="inferred from homology"/>
<keyword evidence="2" id="KW-1005">Bacterial flagellum biogenesis</keyword>
<evidence type="ECO:0000256" key="2">
    <source>
        <dbReference type="ARBA" id="ARBA00022795"/>
    </source>
</evidence>
<evidence type="ECO:0000313" key="4">
    <source>
        <dbReference type="EMBL" id="AHM56657.1"/>
    </source>
</evidence>
<dbReference type="GO" id="GO:0044781">
    <property type="term" value="P:bacterial-type flagellum organization"/>
    <property type="evidence" value="ECO:0007669"/>
    <property type="project" value="UniProtKB-KW"/>
</dbReference>
<evidence type="ECO:0000256" key="1">
    <source>
        <dbReference type="ARBA" id="ARBA00010577"/>
    </source>
</evidence>
<protein>
    <recommendedName>
        <fullName evidence="6">Flagellar hook capping protein</fullName>
    </recommendedName>
</protein>
<dbReference type="InterPro" id="IPR005648">
    <property type="entry name" value="FlgD"/>
</dbReference>
<dbReference type="PATRIC" id="fig|1286171.3.peg.1312"/>
<sequence length="151" mass="16660">MNVSATTQSQSAAATGGAANISGNLGKDEFLNMLVTQLKNQDPLNPVEDKEFIAQMAQFSSLEQIQNLAKVVDSGQKEMIGNLEEMNEKLKGMEEQNESGLTAYIQMIASLQNMDERLQNIESQNNSDFMDYIMDELASLKNEVTNGTTEE</sequence>
<dbReference type="KEGG" id="eac:EAL2_c13620"/>
<organism evidence="4 5">
    <name type="scientific">Peptoclostridium acidaminophilum DSM 3953</name>
    <dbReference type="NCBI Taxonomy" id="1286171"/>
    <lineage>
        <taxon>Bacteria</taxon>
        <taxon>Bacillati</taxon>
        <taxon>Bacillota</taxon>
        <taxon>Clostridia</taxon>
        <taxon>Peptostreptococcales</taxon>
        <taxon>Peptoclostridiaceae</taxon>
        <taxon>Peptoclostridium</taxon>
    </lineage>
</organism>
<dbReference type="EMBL" id="CP007452">
    <property type="protein sequence ID" value="AHM56657.1"/>
    <property type="molecule type" value="Genomic_DNA"/>
</dbReference>
<reference evidence="4 5" key="1">
    <citation type="journal article" date="2014" name="Genome Announc.">
        <title>Complete Genome Sequence of Amino Acid-Utilizing Eubacterium acidaminophilum al-2 (DSM 3953).</title>
        <authorList>
            <person name="Poehlein A."/>
            <person name="Andreesen J.R."/>
            <person name="Daniel R."/>
        </authorList>
    </citation>
    <scope>NUCLEOTIDE SEQUENCE [LARGE SCALE GENOMIC DNA]</scope>
    <source>
        <strain evidence="4 5">DSM 3953</strain>
    </source>
</reference>
<dbReference type="STRING" id="1286171.EAL2_c13620"/>